<reference evidence="11 12" key="1">
    <citation type="journal article" date="2016" name="Nat. Commun.">
        <title>Extremotolerant tardigrade genome and improved radiotolerance of human cultured cells by tardigrade-unique protein.</title>
        <authorList>
            <person name="Hashimoto T."/>
            <person name="Horikawa D.D."/>
            <person name="Saito Y."/>
            <person name="Kuwahara H."/>
            <person name="Kozuka-Hata H."/>
            <person name="Shin-I T."/>
            <person name="Minakuchi Y."/>
            <person name="Ohishi K."/>
            <person name="Motoyama A."/>
            <person name="Aizu T."/>
            <person name="Enomoto A."/>
            <person name="Kondo K."/>
            <person name="Tanaka S."/>
            <person name="Hara Y."/>
            <person name="Koshikawa S."/>
            <person name="Sagara H."/>
            <person name="Miura T."/>
            <person name="Yokobori S."/>
            <person name="Miyagawa K."/>
            <person name="Suzuki Y."/>
            <person name="Kubo T."/>
            <person name="Oyama M."/>
            <person name="Kohara Y."/>
            <person name="Fujiyama A."/>
            <person name="Arakawa K."/>
            <person name="Katayama T."/>
            <person name="Toyoda A."/>
            <person name="Kunieda T."/>
        </authorList>
    </citation>
    <scope>NUCLEOTIDE SEQUENCE [LARGE SCALE GENOMIC DNA]</scope>
    <source>
        <strain evidence="11 12">YOKOZUNA-1</strain>
    </source>
</reference>
<gene>
    <name evidence="11" type="primary">RvY_11532-1</name>
    <name evidence="11" type="synonym">RvY_11532.1</name>
    <name evidence="11" type="ORF">RvY_11532</name>
</gene>
<dbReference type="GO" id="GO:0042796">
    <property type="term" value="P:snRNA transcription by RNA polymerase III"/>
    <property type="evidence" value="ECO:0007669"/>
    <property type="project" value="TreeGrafter"/>
</dbReference>
<evidence type="ECO:0000256" key="1">
    <source>
        <dbReference type="ARBA" id="ARBA00004123"/>
    </source>
</evidence>
<evidence type="ECO:0000256" key="2">
    <source>
        <dbReference type="ARBA" id="ARBA00010410"/>
    </source>
</evidence>
<evidence type="ECO:0000256" key="4">
    <source>
        <dbReference type="ARBA" id="ARBA00023015"/>
    </source>
</evidence>
<evidence type="ECO:0000313" key="12">
    <source>
        <dbReference type="Proteomes" id="UP000186922"/>
    </source>
</evidence>
<comment type="similarity">
    <text evidence="2">Belongs to the SNAPC3/SRD2 family.</text>
</comment>
<organism evidence="11 12">
    <name type="scientific">Ramazzottius varieornatus</name>
    <name type="common">Water bear</name>
    <name type="synonym">Tardigrade</name>
    <dbReference type="NCBI Taxonomy" id="947166"/>
    <lineage>
        <taxon>Eukaryota</taxon>
        <taxon>Metazoa</taxon>
        <taxon>Ecdysozoa</taxon>
        <taxon>Tardigrada</taxon>
        <taxon>Eutardigrada</taxon>
        <taxon>Parachela</taxon>
        <taxon>Hypsibioidea</taxon>
        <taxon>Ramazzottiidae</taxon>
        <taxon>Ramazzottius</taxon>
    </lineage>
</organism>
<keyword evidence="5" id="KW-0238">DNA-binding</keyword>
<protein>
    <recommendedName>
        <fullName evidence="3">snRNA-activating protein complex subunit 3</fullName>
    </recommendedName>
    <alternativeName>
        <fullName evidence="10">Small nuclear RNA-activating complex polypeptide 3</fullName>
    </alternativeName>
</protein>
<dbReference type="GO" id="GO:0001046">
    <property type="term" value="F:core promoter sequence-specific DNA binding"/>
    <property type="evidence" value="ECO:0007669"/>
    <property type="project" value="TreeGrafter"/>
</dbReference>
<accession>A0A1D1VIU2</accession>
<evidence type="ECO:0000256" key="8">
    <source>
        <dbReference type="ARBA" id="ARBA00025193"/>
    </source>
</evidence>
<comment type="subcellular location">
    <subcellularLocation>
        <location evidence="1">Nucleus</location>
    </subcellularLocation>
</comment>
<dbReference type="GO" id="GO:0042795">
    <property type="term" value="P:snRNA transcription by RNA polymerase II"/>
    <property type="evidence" value="ECO:0007669"/>
    <property type="project" value="TreeGrafter"/>
</dbReference>
<keyword evidence="6" id="KW-0804">Transcription</keyword>
<dbReference type="EMBL" id="BDGG01000006">
    <property type="protein sequence ID" value="GAV00726.1"/>
    <property type="molecule type" value="Genomic_DNA"/>
</dbReference>
<dbReference type="GO" id="GO:0000978">
    <property type="term" value="F:RNA polymerase II cis-regulatory region sequence-specific DNA binding"/>
    <property type="evidence" value="ECO:0007669"/>
    <property type="project" value="TreeGrafter"/>
</dbReference>
<keyword evidence="12" id="KW-1185">Reference proteome</keyword>
<proteinExistence type="inferred from homology"/>
<evidence type="ECO:0000313" key="11">
    <source>
        <dbReference type="EMBL" id="GAV00726.1"/>
    </source>
</evidence>
<evidence type="ECO:0000256" key="9">
    <source>
        <dbReference type="ARBA" id="ARBA00025958"/>
    </source>
</evidence>
<name>A0A1D1VIU2_RAMVA</name>
<dbReference type="Pfam" id="PF12251">
    <property type="entry name" value="SNAPC3"/>
    <property type="match status" value="1"/>
</dbReference>
<dbReference type="PANTHER" id="PTHR13421:SF16">
    <property type="entry name" value="SNRNA-ACTIVATING PROTEIN COMPLEX SUBUNIT 3"/>
    <property type="match status" value="1"/>
</dbReference>
<evidence type="ECO:0000256" key="10">
    <source>
        <dbReference type="ARBA" id="ARBA00029606"/>
    </source>
</evidence>
<dbReference type="OrthoDB" id="46583at2759"/>
<sequence>MEYVDISHTNQTQYRRSLYSYPVAKELAYQVANKQATEGTMVPRELIINVWVGRGRNPKTHRDRNILHQLVLNCLGSQTLSDIASHIHCNADPALDREVAAVPEVAALKDDKFFFIESTFYSAQMDQNDNRARHYHTSLQTPEFSSVLGRDTTVESIDSVCLLDIEMSLGKPYVYTHGVTGCEHFVIFSDVRLLHPLDELALTRYPRVLYQSRKPYASCFICKKSARYRISGSKRFPHPVTNLCHNCHTSFNLNDNGQPIESALEVNVIPGKAACVMDLDEEEASEVENESEVDEDEMD</sequence>
<dbReference type="AlphaFoldDB" id="A0A1D1VIU2"/>
<comment type="function">
    <text evidence="8">Part of the SNAPc complex required for the transcription of both RNA polymerase II and III small-nuclear RNA genes. Binds to the proximal sequence element (PSE), a non-TATA-box basal promoter element common to these 2 types of genes. Recruits TBP and BRF2 to the U6 snRNA TATA box.</text>
</comment>
<dbReference type="GO" id="GO:0001006">
    <property type="term" value="F:RNA polymerase III type 3 promoter sequence-specific DNA binding"/>
    <property type="evidence" value="ECO:0007669"/>
    <property type="project" value="TreeGrafter"/>
</dbReference>
<comment type="subunit">
    <text evidence="9">Part of the SNAPc complex composed of 5 subunits: SNAPC1, SNAPC2, SNAPC3, SNAPC4 and SNAPC5. SNAPC3 interacts with SNAPC1.</text>
</comment>
<dbReference type="Proteomes" id="UP000186922">
    <property type="component" value="Unassembled WGS sequence"/>
</dbReference>
<keyword evidence="7" id="KW-0539">Nucleus</keyword>
<evidence type="ECO:0000256" key="5">
    <source>
        <dbReference type="ARBA" id="ARBA00023125"/>
    </source>
</evidence>
<evidence type="ECO:0000256" key="3">
    <source>
        <dbReference type="ARBA" id="ARBA00013634"/>
    </source>
</evidence>
<dbReference type="GO" id="GO:0003681">
    <property type="term" value="F:bent DNA binding"/>
    <property type="evidence" value="ECO:0007669"/>
    <property type="project" value="TreeGrafter"/>
</dbReference>
<dbReference type="InterPro" id="IPR022042">
    <property type="entry name" value="snRNA-activating_su3"/>
</dbReference>
<keyword evidence="4" id="KW-0805">Transcription regulation</keyword>
<dbReference type="GO" id="GO:0019185">
    <property type="term" value="C:snRNA-activating protein complex"/>
    <property type="evidence" value="ECO:0007669"/>
    <property type="project" value="TreeGrafter"/>
</dbReference>
<evidence type="ECO:0000256" key="6">
    <source>
        <dbReference type="ARBA" id="ARBA00023163"/>
    </source>
</evidence>
<evidence type="ECO:0000256" key="7">
    <source>
        <dbReference type="ARBA" id="ARBA00023242"/>
    </source>
</evidence>
<dbReference type="GO" id="GO:0005634">
    <property type="term" value="C:nucleus"/>
    <property type="evidence" value="ECO:0007669"/>
    <property type="project" value="UniProtKB-SubCell"/>
</dbReference>
<dbReference type="PANTHER" id="PTHR13421">
    <property type="entry name" value="SNRNA-ACTIVATING PROTEIN COMPLEX SUBUNIT 3"/>
    <property type="match status" value="1"/>
</dbReference>
<comment type="caution">
    <text evidence="11">The sequence shown here is derived from an EMBL/GenBank/DDBJ whole genome shotgun (WGS) entry which is preliminary data.</text>
</comment>
<dbReference type="STRING" id="947166.A0A1D1VIU2"/>